<keyword evidence="1" id="KW-0732">Signal</keyword>
<name>A0ABY6CMF4_9BACT</name>
<dbReference type="SUPFAM" id="SSF53474">
    <property type="entry name" value="alpha/beta-Hydrolases"/>
    <property type="match status" value="1"/>
</dbReference>
<reference evidence="3" key="1">
    <citation type="submission" date="2022-09" db="EMBL/GenBank/DDBJ databases">
        <title>Comparative genomics and taxonomic characterization of three novel marine species of genus Reichenbachiella exhibiting antioxidant and polysaccharide degradation activities.</title>
        <authorList>
            <person name="Muhammad N."/>
            <person name="Lee Y.-J."/>
            <person name="Ko J."/>
            <person name="Kim S.-G."/>
        </authorList>
    </citation>
    <scope>NUCLEOTIDE SEQUENCE</scope>
    <source>
        <strain evidence="3">BKB1-1</strain>
    </source>
</reference>
<feature type="chain" id="PRO_5045386424" description="Fungal lipase-type domain-containing protein" evidence="1">
    <location>
        <begin position="22"/>
        <end position="398"/>
    </location>
</feature>
<organism evidence="3 4">
    <name type="scientific">Reichenbachiella agarivorans</name>
    <dbReference type="NCBI Taxonomy" id="2979464"/>
    <lineage>
        <taxon>Bacteria</taxon>
        <taxon>Pseudomonadati</taxon>
        <taxon>Bacteroidota</taxon>
        <taxon>Cytophagia</taxon>
        <taxon>Cytophagales</taxon>
        <taxon>Reichenbachiellaceae</taxon>
        <taxon>Reichenbachiella</taxon>
    </lineage>
</organism>
<dbReference type="Gene3D" id="3.40.50.1820">
    <property type="entry name" value="alpha/beta hydrolase"/>
    <property type="match status" value="1"/>
</dbReference>
<sequence length="398" mass="44790">MMKKYLVSLYCLIILQFPLSAQIQSGFSPKEARDMIALSNSFTFLDLYDDDSDIIPVGYKKEFTSGVFGMDNKYQVYVKGKTGVICFRGSTADQKSWLANIESAMIPAQGKIIIQNDVFEYKLAEDTAAAVHSGYVLGLAFLHQSILMQVKYLNAMGIYDIYLTGHSQGGALAALLLAYLEGLPSDRIASHNRFKTYAFANPMIGNKAFAKEYNQRFASTYLSFSIINPADPVPRLPVNYMEEKLFSKEGISSLLGDEEGFSTERLLKSAFFQTFEQTATSYIQSISASANDRLIKDLGKVILPAYVNDINYAVTGNRIQLRPFDYPKLLKDWAVVNYDSLANVVAKDENGYFLDNSLYKKPPMFFQHKPHNYYVGVLKAYFPTEYDALPEKCLPENL</sequence>
<proteinExistence type="predicted"/>
<dbReference type="Pfam" id="PF01764">
    <property type="entry name" value="Lipase_3"/>
    <property type="match status" value="1"/>
</dbReference>
<dbReference type="InterPro" id="IPR051218">
    <property type="entry name" value="Sec_MonoDiacylglyc_Lipase"/>
</dbReference>
<dbReference type="Proteomes" id="UP001065174">
    <property type="component" value="Chromosome"/>
</dbReference>
<gene>
    <name evidence="3" type="ORF">N6H18_15035</name>
</gene>
<accession>A0ABY6CMF4</accession>
<dbReference type="PANTHER" id="PTHR45856:SF11">
    <property type="entry name" value="FUNGAL LIPASE-LIKE DOMAIN-CONTAINING PROTEIN"/>
    <property type="match status" value="1"/>
</dbReference>
<dbReference type="RefSeq" id="WP_262309101.1">
    <property type="nucleotide sequence ID" value="NZ_CP106679.1"/>
</dbReference>
<evidence type="ECO:0000259" key="2">
    <source>
        <dbReference type="Pfam" id="PF01764"/>
    </source>
</evidence>
<evidence type="ECO:0000313" key="3">
    <source>
        <dbReference type="EMBL" id="UXP31662.1"/>
    </source>
</evidence>
<feature type="domain" description="Fungal lipase-type" evidence="2">
    <location>
        <begin position="84"/>
        <end position="239"/>
    </location>
</feature>
<dbReference type="PANTHER" id="PTHR45856">
    <property type="entry name" value="ALPHA/BETA-HYDROLASES SUPERFAMILY PROTEIN"/>
    <property type="match status" value="1"/>
</dbReference>
<dbReference type="InterPro" id="IPR029058">
    <property type="entry name" value="AB_hydrolase_fold"/>
</dbReference>
<feature type="signal peptide" evidence="1">
    <location>
        <begin position="1"/>
        <end position="21"/>
    </location>
</feature>
<dbReference type="InterPro" id="IPR002921">
    <property type="entry name" value="Fungal_lipase-type"/>
</dbReference>
<keyword evidence="4" id="KW-1185">Reference proteome</keyword>
<protein>
    <recommendedName>
        <fullName evidence="2">Fungal lipase-type domain-containing protein</fullName>
    </recommendedName>
</protein>
<evidence type="ECO:0000256" key="1">
    <source>
        <dbReference type="SAM" id="SignalP"/>
    </source>
</evidence>
<dbReference type="EMBL" id="CP106679">
    <property type="protein sequence ID" value="UXP31662.1"/>
    <property type="molecule type" value="Genomic_DNA"/>
</dbReference>
<evidence type="ECO:0000313" key="4">
    <source>
        <dbReference type="Proteomes" id="UP001065174"/>
    </source>
</evidence>